<proteinExistence type="predicted"/>
<dbReference type="AlphaFoldDB" id="A0A9W6MMI8"/>
<sequence>MEGFRAASGWPARSVTIRARELHRAIIAVQGQKAGVAKGGDDAIELGMVTIVRSADARQRHAACRVAGGGDFTLKTAQDRAAAGIRAQLIVLDDIVPAGLAALGLLGL</sequence>
<keyword evidence="2" id="KW-1185">Reference proteome</keyword>
<reference evidence="1" key="2">
    <citation type="submission" date="2023-01" db="EMBL/GenBank/DDBJ databases">
        <authorList>
            <person name="Sun Q."/>
            <person name="Evtushenko L."/>
        </authorList>
    </citation>
    <scope>NUCLEOTIDE SEQUENCE</scope>
    <source>
        <strain evidence="1">VKM B-1513</strain>
    </source>
</reference>
<dbReference type="EMBL" id="BSFE01000001">
    <property type="protein sequence ID" value="GLK51043.1"/>
    <property type="molecule type" value="Genomic_DNA"/>
</dbReference>
<gene>
    <name evidence="1" type="ORF">GCM10017621_05510</name>
</gene>
<name>A0A9W6MMI8_9PROT</name>
<evidence type="ECO:0000313" key="2">
    <source>
        <dbReference type="Proteomes" id="UP001143486"/>
    </source>
</evidence>
<accession>A0A9W6MMI8</accession>
<evidence type="ECO:0000313" key="1">
    <source>
        <dbReference type="EMBL" id="GLK51043.1"/>
    </source>
</evidence>
<dbReference type="Proteomes" id="UP001143486">
    <property type="component" value="Unassembled WGS sequence"/>
</dbReference>
<comment type="caution">
    <text evidence="1">The sequence shown here is derived from an EMBL/GenBank/DDBJ whole genome shotgun (WGS) entry which is preliminary data.</text>
</comment>
<protein>
    <submittedName>
        <fullName evidence="1">Uncharacterized protein</fullName>
    </submittedName>
</protein>
<reference evidence="1" key="1">
    <citation type="journal article" date="2014" name="Int. J. Syst. Evol. Microbiol.">
        <title>Complete genome sequence of Corynebacterium casei LMG S-19264T (=DSM 44701T), isolated from a smear-ripened cheese.</title>
        <authorList>
            <consortium name="US DOE Joint Genome Institute (JGI-PGF)"/>
            <person name="Walter F."/>
            <person name="Albersmeier A."/>
            <person name="Kalinowski J."/>
            <person name="Ruckert C."/>
        </authorList>
    </citation>
    <scope>NUCLEOTIDE SEQUENCE</scope>
    <source>
        <strain evidence="1">VKM B-1513</strain>
    </source>
</reference>
<organism evidence="1 2">
    <name type="scientific">Maricaulis virginensis</name>
    <dbReference type="NCBI Taxonomy" id="144022"/>
    <lineage>
        <taxon>Bacteria</taxon>
        <taxon>Pseudomonadati</taxon>
        <taxon>Pseudomonadota</taxon>
        <taxon>Alphaproteobacteria</taxon>
        <taxon>Maricaulales</taxon>
        <taxon>Maricaulaceae</taxon>
        <taxon>Maricaulis</taxon>
    </lineage>
</organism>